<dbReference type="GO" id="GO:0016020">
    <property type="term" value="C:membrane"/>
    <property type="evidence" value="ECO:0007669"/>
    <property type="project" value="UniProtKB-SubCell"/>
</dbReference>
<keyword evidence="5 6" id="KW-0472">Membrane</keyword>
<name>A0A0K3CQD8_RHOTO</name>
<sequence length="316" mass="32418">MHVHPLSLALAILVAYRGTRSGSLNTSGGLAAATLGYAALANPLSVFGVCLLGFYLAGSRATKVKAAIKATYEAPEDAAPSTSSSTPSKAKTGGNRNAVQVACNALIGTLCAASWRYLYGGELGGRSWEGEGRWCVVASEEEGGERVSRALMLAAVAFWASCCGDTLGILSSRPPILLTTLRPCPRGTNGGVSAWGTLVSLLGGVLVGLLAVVSLVVQGQAKTCGIGRLVEVVGVAALSGFGGSMLDSLLGALLQPTYYSQTRSLVVHSPHPSPAHPKEQIVRVPGSGWDVLSNNQVNFLSTAVVAGVVGWWASRG</sequence>
<evidence type="ECO:0000256" key="2">
    <source>
        <dbReference type="ARBA" id="ARBA00009012"/>
    </source>
</evidence>
<keyword evidence="3 6" id="KW-0812">Transmembrane</keyword>
<dbReference type="STRING" id="5286.A0A0K3CQD8"/>
<dbReference type="EMBL" id="CWKI01000015">
    <property type="protein sequence ID" value="CTR10907.1"/>
    <property type="molecule type" value="Genomic_DNA"/>
</dbReference>
<dbReference type="Proteomes" id="UP000199069">
    <property type="component" value="Unassembled WGS sequence"/>
</dbReference>
<dbReference type="Pfam" id="PF01940">
    <property type="entry name" value="DUF92"/>
    <property type="match status" value="1"/>
</dbReference>
<proteinExistence type="inferred from homology"/>
<dbReference type="OMA" id="MSSFACC"/>
<evidence type="ECO:0000256" key="1">
    <source>
        <dbReference type="ARBA" id="ARBA00004141"/>
    </source>
</evidence>
<feature type="transmembrane region" description="Helical" evidence="6">
    <location>
        <begin position="192"/>
        <end position="217"/>
    </location>
</feature>
<feature type="signal peptide" evidence="7">
    <location>
        <begin position="1"/>
        <end position="21"/>
    </location>
</feature>
<keyword evidence="7" id="KW-0732">Signal</keyword>
<dbReference type="PANTHER" id="PTHR13353:SF5">
    <property type="entry name" value="TRANSMEMBRANE PROTEIN 19"/>
    <property type="match status" value="1"/>
</dbReference>
<organism evidence="8 9">
    <name type="scientific">Rhodotorula toruloides</name>
    <name type="common">Yeast</name>
    <name type="synonym">Rhodosporidium toruloides</name>
    <dbReference type="NCBI Taxonomy" id="5286"/>
    <lineage>
        <taxon>Eukaryota</taxon>
        <taxon>Fungi</taxon>
        <taxon>Dikarya</taxon>
        <taxon>Basidiomycota</taxon>
        <taxon>Pucciniomycotina</taxon>
        <taxon>Microbotryomycetes</taxon>
        <taxon>Sporidiobolales</taxon>
        <taxon>Sporidiobolaceae</taxon>
        <taxon>Rhodotorula</taxon>
    </lineage>
</organism>
<evidence type="ECO:0000256" key="3">
    <source>
        <dbReference type="ARBA" id="ARBA00022692"/>
    </source>
</evidence>
<evidence type="ECO:0000256" key="6">
    <source>
        <dbReference type="SAM" id="Phobius"/>
    </source>
</evidence>
<feature type="transmembrane region" description="Helical" evidence="6">
    <location>
        <begin position="37"/>
        <end position="57"/>
    </location>
</feature>
<evidence type="ECO:0000256" key="4">
    <source>
        <dbReference type="ARBA" id="ARBA00022989"/>
    </source>
</evidence>
<dbReference type="PANTHER" id="PTHR13353">
    <property type="entry name" value="TRANSMEMBRANE PROTEIN 19"/>
    <property type="match status" value="1"/>
</dbReference>
<comment type="similarity">
    <text evidence="2">Belongs to the TMEM19 family.</text>
</comment>
<protein>
    <submittedName>
        <fullName evidence="8">BY PROTMAP: gi|472581810|gb|EMS19525.1| integral membrane protein [Rhodosporidium toruloides NP11] gi|647402546|emb|CDR48779.1| RHTO0S20e01222g1_1 [Rhodosporidium toruloides]</fullName>
    </submittedName>
</protein>
<feature type="transmembrane region" description="Helical" evidence="6">
    <location>
        <begin position="229"/>
        <end position="254"/>
    </location>
</feature>
<feature type="chain" id="PRO_5005495357" evidence="7">
    <location>
        <begin position="22"/>
        <end position="316"/>
    </location>
</feature>
<accession>A0A0K3CQD8</accession>
<keyword evidence="9" id="KW-1185">Reference proteome</keyword>
<reference evidence="8 9" key="1">
    <citation type="submission" date="2015-07" db="EMBL/GenBank/DDBJ databases">
        <authorList>
            <person name="Cajimat M.N.B."/>
            <person name="Milazzo M.L."/>
            <person name="Fulhorst C.F."/>
        </authorList>
    </citation>
    <scope>NUCLEOTIDE SEQUENCE [LARGE SCALE GENOMIC DNA]</scope>
    <source>
        <strain evidence="8">Single colony</strain>
    </source>
</reference>
<evidence type="ECO:0000313" key="9">
    <source>
        <dbReference type="Proteomes" id="UP000199069"/>
    </source>
</evidence>
<evidence type="ECO:0000313" key="8">
    <source>
        <dbReference type="EMBL" id="CTR10907.1"/>
    </source>
</evidence>
<dbReference type="AlphaFoldDB" id="A0A0K3CQD8"/>
<dbReference type="InterPro" id="IPR002794">
    <property type="entry name" value="DUF92_TMEM19"/>
</dbReference>
<evidence type="ECO:0000256" key="5">
    <source>
        <dbReference type="ARBA" id="ARBA00023136"/>
    </source>
</evidence>
<evidence type="ECO:0000256" key="7">
    <source>
        <dbReference type="SAM" id="SignalP"/>
    </source>
</evidence>
<gene>
    <name evidence="8" type="primary">FGENESH: predicted gene_15.49</name>
    <name evidence="8" type="ORF">BN2166_0067680</name>
</gene>
<keyword evidence="4 6" id="KW-1133">Transmembrane helix</keyword>
<comment type="subcellular location">
    <subcellularLocation>
        <location evidence="1">Membrane</location>
        <topology evidence="1">Multi-pass membrane protein</topology>
    </subcellularLocation>
</comment>